<dbReference type="Proteomes" id="UP001161247">
    <property type="component" value="Chromosome 7"/>
</dbReference>
<feature type="domain" description="TELO2 ARM repeat" evidence="6">
    <location>
        <begin position="264"/>
        <end position="463"/>
    </location>
</feature>
<organism evidence="7 8">
    <name type="scientific">Oldenlandia corymbosa var. corymbosa</name>
    <dbReference type="NCBI Taxonomy" id="529605"/>
    <lineage>
        <taxon>Eukaryota</taxon>
        <taxon>Viridiplantae</taxon>
        <taxon>Streptophyta</taxon>
        <taxon>Embryophyta</taxon>
        <taxon>Tracheophyta</taxon>
        <taxon>Spermatophyta</taxon>
        <taxon>Magnoliopsida</taxon>
        <taxon>eudicotyledons</taxon>
        <taxon>Gunneridae</taxon>
        <taxon>Pentapetalae</taxon>
        <taxon>asterids</taxon>
        <taxon>lamiids</taxon>
        <taxon>Gentianales</taxon>
        <taxon>Rubiaceae</taxon>
        <taxon>Rubioideae</taxon>
        <taxon>Spermacoceae</taxon>
        <taxon>Hedyotis-Oldenlandia complex</taxon>
        <taxon>Oldenlandia</taxon>
    </lineage>
</organism>
<dbReference type="InterPro" id="IPR057348">
    <property type="entry name" value="TELO2_ARM"/>
</dbReference>
<feature type="region of interest" description="Disordered" evidence="4">
    <location>
        <begin position="831"/>
        <end position="850"/>
    </location>
</feature>
<dbReference type="GO" id="GO:0051879">
    <property type="term" value="F:Hsp90 protein binding"/>
    <property type="evidence" value="ECO:0007669"/>
    <property type="project" value="TreeGrafter"/>
</dbReference>
<evidence type="ECO:0000313" key="7">
    <source>
        <dbReference type="EMBL" id="CAI9113008.1"/>
    </source>
</evidence>
<evidence type="ECO:0000313" key="8">
    <source>
        <dbReference type="Proteomes" id="UP001161247"/>
    </source>
</evidence>
<dbReference type="Pfam" id="PF10193">
    <property type="entry name" value="Telomere_reg-2"/>
    <property type="match status" value="1"/>
</dbReference>
<feature type="domain" description="TELO2 ARM repeat" evidence="6">
    <location>
        <begin position="486"/>
        <end position="532"/>
    </location>
</feature>
<evidence type="ECO:0000259" key="5">
    <source>
        <dbReference type="Pfam" id="PF10193"/>
    </source>
</evidence>
<dbReference type="AlphaFoldDB" id="A0AAV1E244"/>
<dbReference type="EMBL" id="OX459124">
    <property type="protein sequence ID" value="CAI9113008.1"/>
    <property type="molecule type" value="Genomic_DNA"/>
</dbReference>
<evidence type="ECO:0000256" key="4">
    <source>
        <dbReference type="SAM" id="MobiDB-lite"/>
    </source>
</evidence>
<dbReference type="Gene3D" id="1.25.40.720">
    <property type="entry name" value="Telomere length regulation protein 2, C-terminal domain"/>
    <property type="match status" value="1"/>
</dbReference>
<gene>
    <name evidence="7" type="ORF">OLC1_LOCUS20097</name>
</gene>
<comment type="subcellular location">
    <subcellularLocation>
        <location evidence="1">Cytoplasm</location>
    </subcellularLocation>
</comment>
<accession>A0AAV1E244</accession>
<feature type="compositionally biased region" description="Polar residues" evidence="4">
    <location>
        <begin position="837"/>
        <end position="850"/>
    </location>
</feature>
<evidence type="ECO:0000256" key="3">
    <source>
        <dbReference type="ARBA" id="ARBA00022490"/>
    </source>
</evidence>
<dbReference type="GO" id="GO:0005829">
    <property type="term" value="C:cytosol"/>
    <property type="evidence" value="ECO:0007669"/>
    <property type="project" value="TreeGrafter"/>
</dbReference>
<name>A0AAV1E244_OLDCO</name>
<sequence>MAEVVEKAVVQKVGDVITSINASKHVDQVISAVYSLAALLFPIDSLSFIGSISENYKDEVRNLKVLSENERNEWWNAFYKGAGFPAFARILLYDVASDWLACFPISARKSVYDVFFMKGHLTEVVQTIVPCLQHRGGHTSYDVNAVYSNAERLLVLCLLQNDGVLQLALEFSLDEELTGQKLRQDVSLVAQLLSSIPDKARPGPSNQLSAHLFFKSIAAQLLTGAEEWDKTLPEGADSLKEIDKKGTILLVGETFARICRRGSADVLLSELIPRLHCQVKIFLSGTADMTVPEASKLKPGFRFWSKLIEGLKDSYAIERMSEQLLQQLAAEDVTDVEAYWILWTFFYPSFKQQKSIRSMFVERFLLWKVFPFCCLRWILHLAVFECSPDSTLGSKHHDSHYLFDTVQRLVLVWSKQEFVQSTKLEQQTYVTAALGLCLEKMSKEDLDATKDAIHSILQGVSCKKITLLSYVMFLSIFSDTNFLFDNLPGRLESPDHLIRKMASSIALVFSKVIDPQNPLYLDDSCHDEDIDWGFGLVKPDKRLEGRPDYQEKGENQINSSAVVPAKVPKGKEDFGAGHNVESTKKKTSEYKLVDPDEVIDPAGLNGEMTSDAEQDDLASEDSDTSSDSSLQPYDLTDDNTDLKRRFSQLADVVGALRKSDDIDGVEGALDVAEKLVRASPDELKYVASDMVRTLIQVRCSDLAAEGEEESAEEKRQKTLIALIVTCPLESLEALQKLLYSPTVDVSQRIMILDVMTEAAQELASTRILKPEHKPRELITSASEQAWFIPRSIGPPGASSWKEVARVGTPLNWSYSYERTLPLKHAEVRRGKTRRWSTRSASKGNQPEWSQNGFPQYAAAFMLPAMQGFDKKRHGVDLLGRDFLVLGKLIYMLGVCIKCAAMHPEASVLASPLLDMLSIREISHHSEAFVRRSALFAASCILVALHPSYVASALATGNDDIPKGLEWIRTWAHQIAEEDSDRDCYELAMTCLQLHSEMALQASRALESSDSNLGGESFVLPSPLTKGTIKLPHRIIEL</sequence>
<feature type="compositionally biased region" description="Acidic residues" evidence="4">
    <location>
        <begin position="610"/>
        <end position="624"/>
    </location>
</feature>
<evidence type="ECO:0000256" key="2">
    <source>
        <dbReference type="ARBA" id="ARBA00006133"/>
    </source>
</evidence>
<feature type="compositionally biased region" description="Basic and acidic residues" evidence="4">
    <location>
        <begin position="543"/>
        <end position="554"/>
    </location>
</feature>
<evidence type="ECO:0000256" key="1">
    <source>
        <dbReference type="ARBA" id="ARBA00004496"/>
    </source>
</evidence>
<protein>
    <submittedName>
        <fullName evidence="7">OLC1v1013528C1</fullName>
    </submittedName>
</protein>
<comment type="similarity">
    <text evidence="2">Belongs to the TEL2 family.</text>
</comment>
<proteinExistence type="inferred from homology"/>
<keyword evidence="3" id="KW-0963">Cytoplasm</keyword>
<dbReference type="InterPro" id="IPR019337">
    <property type="entry name" value="Telomere_length_regulation_dom"/>
</dbReference>
<dbReference type="PANTHER" id="PTHR15830">
    <property type="entry name" value="TELOMERE LENGTH REGULATION PROTEIN TEL2 FAMILY MEMBER"/>
    <property type="match status" value="1"/>
</dbReference>
<dbReference type="SUPFAM" id="SSF48371">
    <property type="entry name" value="ARM repeat"/>
    <property type="match status" value="1"/>
</dbReference>
<feature type="region of interest" description="Disordered" evidence="4">
    <location>
        <begin position="543"/>
        <end position="638"/>
    </location>
</feature>
<evidence type="ECO:0000259" key="6">
    <source>
        <dbReference type="Pfam" id="PF25320"/>
    </source>
</evidence>
<dbReference type="GO" id="GO:0042162">
    <property type="term" value="F:telomeric DNA binding"/>
    <property type="evidence" value="ECO:0007669"/>
    <property type="project" value="TreeGrafter"/>
</dbReference>
<feature type="compositionally biased region" description="Basic and acidic residues" evidence="4">
    <location>
        <begin position="569"/>
        <end position="594"/>
    </location>
</feature>
<keyword evidence="8" id="KW-1185">Reference proteome</keyword>
<reference evidence="7" key="1">
    <citation type="submission" date="2023-03" db="EMBL/GenBank/DDBJ databases">
        <authorList>
            <person name="Julca I."/>
        </authorList>
    </citation>
    <scope>NUCLEOTIDE SEQUENCE</scope>
</reference>
<dbReference type="InterPro" id="IPR016024">
    <property type="entry name" value="ARM-type_fold"/>
</dbReference>
<dbReference type="InterPro" id="IPR051970">
    <property type="entry name" value="TEL2_Regulation"/>
</dbReference>
<dbReference type="InterPro" id="IPR038528">
    <property type="entry name" value="TEL2_C_sf"/>
</dbReference>
<dbReference type="PANTHER" id="PTHR15830:SF10">
    <property type="entry name" value="TELOMERE LENGTH REGULATION PROTEIN TEL2 HOMOLOG"/>
    <property type="match status" value="1"/>
</dbReference>
<dbReference type="GO" id="GO:0051083">
    <property type="term" value="P:'de novo' cotranslational protein folding"/>
    <property type="evidence" value="ECO:0007669"/>
    <property type="project" value="TreeGrafter"/>
</dbReference>
<feature type="domain" description="Telomere length regulation protein conserved" evidence="5">
    <location>
        <begin position="648"/>
        <end position="759"/>
    </location>
</feature>
<dbReference type="Pfam" id="PF25320">
    <property type="entry name" value="TELO2_ARM"/>
    <property type="match status" value="2"/>
</dbReference>